<keyword evidence="1" id="KW-0479">Metal-binding</keyword>
<dbReference type="Gene3D" id="3.30.1340.20">
    <property type="entry name" value="3H domain"/>
    <property type="match status" value="1"/>
</dbReference>
<dbReference type="InterPro" id="IPR036388">
    <property type="entry name" value="WH-like_DNA-bd_sf"/>
</dbReference>
<dbReference type="AlphaFoldDB" id="A0A2N3LKR1"/>
<accession>A0A2N3LKR1</accession>
<feature type="binding site" evidence="1">
    <location>
        <position position="83"/>
    </location>
    <ligand>
        <name>Ni(2+)</name>
        <dbReference type="ChEBI" id="CHEBI:49786"/>
    </ligand>
</feature>
<dbReference type="InterPro" id="IPR036390">
    <property type="entry name" value="WH_DNA-bd_sf"/>
</dbReference>
<dbReference type="SUPFAM" id="SSF46785">
    <property type="entry name" value="Winged helix' DNA-binding domain"/>
    <property type="match status" value="1"/>
</dbReference>
<evidence type="ECO:0000256" key="1">
    <source>
        <dbReference type="PIRSR" id="PIRSR037847-1"/>
    </source>
</evidence>
<dbReference type="Gene3D" id="1.10.10.10">
    <property type="entry name" value="Winged helix-like DNA-binding domain superfamily/Winged helix DNA-binding domain"/>
    <property type="match status" value="1"/>
</dbReference>
<dbReference type="OrthoDB" id="9792661at2"/>
<comment type="caution">
    <text evidence="4">The sequence shown here is derived from an EMBL/GenBank/DDBJ whole genome shotgun (WGS) entry which is preliminary data.</text>
</comment>
<sequence>MSDKKLLGDDRRAFLLKLLQESKSPITGGDLAKEANVSRQVIVNDITLLKAKNEPIIATSQGYIYLKPPTEKTLTEKIIACLHRPEDTEKELNLLVDHGVTVKDVKVEHPVYGDLTASIMVSNRREVEQFVDKINRTQAAYLSVLTGGIHLHTIAAQSEQVLEEAIHSLKEAGLLFRENN</sequence>
<feature type="binding site" evidence="1">
    <location>
        <position position="91"/>
    </location>
    <ligand>
        <name>Ni(2+)</name>
        <dbReference type="ChEBI" id="CHEBI:49786"/>
    </ligand>
</feature>
<name>A0A2N3LKR1_9BACI</name>
<gene>
    <name evidence="4" type="ORF">CWO92_10685</name>
</gene>
<dbReference type="PANTHER" id="PTHR40068">
    <property type="entry name" value="TRANSCRIPTION REPRESSOR NIAR-RELATED"/>
    <property type="match status" value="1"/>
</dbReference>
<evidence type="ECO:0000259" key="3">
    <source>
        <dbReference type="Pfam" id="PF08279"/>
    </source>
</evidence>
<protein>
    <submittedName>
        <fullName evidence="4">Transcription repressor NadR</fullName>
    </submittedName>
</protein>
<proteinExistence type="predicted"/>
<dbReference type="Pfam" id="PF08279">
    <property type="entry name" value="HTH_11"/>
    <property type="match status" value="1"/>
</dbReference>
<dbReference type="InterPro" id="IPR013196">
    <property type="entry name" value="HTH_11"/>
</dbReference>
<feature type="domain" description="3H" evidence="2">
    <location>
        <begin position="79"/>
        <end position="175"/>
    </location>
</feature>
<keyword evidence="5" id="KW-1185">Reference proteome</keyword>
<reference evidence="4 5" key="1">
    <citation type="submission" date="2017-11" db="EMBL/GenBank/DDBJ databases">
        <title>Bacillus camelliae sp. nov., isolated from pu'er tea.</title>
        <authorList>
            <person name="Niu L."/>
        </authorList>
    </citation>
    <scope>NUCLEOTIDE SEQUENCE [LARGE SCALE GENOMIC DNA]</scope>
    <source>
        <strain evidence="4 5">7578-1</strain>
    </source>
</reference>
<dbReference type="InterPro" id="IPR026043">
    <property type="entry name" value="NadR"/>
</dbReference>
<dbReference type="SUPFAM" id="SSF75500">
    <property type="entry name" value="Putative transcriptional regulator TM1602, C-terminal domain"/>
    <property type="match status" value="1"/>
</dbReference>
<dbReference type="GO" id="GO:0046872">
    <property type="term" value="F:metal ion binding"/>
    <property type="evidence" value="ECO:0007669"/>
    <property type="project" value="UniProtKB-KW"/>
</dbReference>
<dbReference type="PANTHER" id="PTHR40068:SF1">
    <property type="entry name" value="TRANSCRIPTION REPRESSOR NIAR-RELATED"/>
    <property type="match status" value="1"/>
</dbReference>
<dbReference type="RefSeq" id="WP_101354188.1">
    <property type="nucleotide sequence ID" value="NZ_PIQO01000006.1"/>
</dbReference>
<evidence type="ECO:0000313" key="4">
    <source>
        <dbReference type="EMBL" id="PKR85210.1"/>
    </source>
</evidence>
<evidence type="ECO:0000313" key="5">
    <source>
        <dbReference type="Proteomes" id="UP000233440"/>
    </source>
</evidence>
<organism evidence="4 5">
    <name type="scientific">Heyndrickxia camelliae</name>
    <dbReference type="NCBI Taxonomy" id="1707093"/>
    <lineage>
        <taxon>Bacteria</taxon>
        <taxon>Bacillati</taxon>
        <taxon>Bacillota</taxon>
        <taxon>Bacilli</taxon>
        <taxon>Bacillales</taxon>
        <taxon>Bacillaceae</taxon>
        <taxon>Heyndrickxia</taxon>
    </lineage>
</organism>
<dbReference type="InterPro" id="IPR004173">
    <property type="entry name" value="3H_domain"/>
</dbReference>
<dbReference type="PIRSF" id="PIRSF037847">
    <property type="entry name" value="NiaR"/>
    <property type="match status" value="1"/>
</dbReference>
<feature type="domain" description="Helix-turn-helix type 11" evidence="3">
    <location>
        <begin position="11"/>
        <end position="64"/>
    </location>
</feature>
<dbReference type="Pfam" id="PF02829">
    <property type="entry name" value="3H"/>
    <property type="match status" value="1"/>
</dbReference>
<dbReference type="Proteomes" id="UP000233440">
    <property type="component" value="Unassembled WGS sequence"/>
</dbReference>
<feature type="binding site" evidence="1">
    <location>
        <position position="152"/>
    </location>
    <ligand>
        <name>Ni(2+)</name>
        <dbReference type="ChEBI" id="CHEBI:49786"/>
    </ligand>
</feature>
<dbReference type="InterPro" id="IPR035922">
    <property type="entry name" value="3H_dom_sf"/>
</dbReference>
<evidence type="ECO:0000259" key="2">
    <source>
        <dbReference type="Pfam" id="PF02829"/>
    </source>
</evidence>
<dbReference type="EMBL" id="PIQO01000006">
    <property type="protein sequence ID" value="PKR85210.1"/>
    <property type="molecule type" value="Genomic_DNA"/>
</dbReference>
<keyword evidence="1" id="KW-0533">Nickel</keyword>
<feature type="binding site" evidence="1">
    <location>
        <position position="150"/>
    </location>
    <ligand>
        <name>Ni(2+)</name>
        <dbReference type="ChEBI" id="CHEBI:49786"/>
    </ligand>
</feature>